<evidence type="ECO:0000256" key="2">
    <source>
        <dbReference type="ARBA" id="ARBA00022723"/>
    </source>
</evidence>
<dbReference type="Proteomes" id="UP000887565">
    <property type="component" value="Unplaced"/>
</dbReference>
<dbReference type="InterPro" id="IPR006620">
    <property type="entry name" value="Pro_4_hyd_alph"/>
</dbReference>
<dbReference type="SMART" id="SM00702">
    <property type="entry name" value="P4Hc"/>
    <property type="match status" value="1"/>
</dbReference>
<feature type="domain" description="Fe2OG dioxygenase" evidence="7">
    <location>
        <begin position="8"/>
        <end position="116"/>
    </location>
</feature>
<keyword evidence="2" id="KW-0479">Metal-binding</keyword>
<sequence length="133" mass="14984">MSGLNMATAEDLQVANYGIGGHYDPHFDFARKEETNAFKGLNTGNRVATILHYMEAPEIGGATVFPELKVAVFPTKYDAVFWFNLLKSGEGDMTTRHAACPVLIGTKWVSNRWIHERGQEFRRPCGIDENEYE</sequence>
<evidence type="ECO:0000256" key="3">
    <source>
        <dbReference type="ARBA" id="ARBA00022896"/>
    </source>
</evidence>
<dbReference type="InterPro" id="IPR045054">
    <property type="entry name" value="P4HA-like"/>
</dbReference>
<keyword evidence="8" id="KW-1185">Reference proteome</keyword>
<evidence type="ECO:0000256" key="4">
    <source>
        <dbReference type="ARBA" id="ARBA00022964"/>
    </source>
</evidence>
<dbReference type="OMA" id="GQFYKPH"/>
<dbReference type="WBParaSite" id="nRc.2.0.1.t42876-RA">
    <property type="protein sequence ID" value="nRc.2.0.1.t42876-RA"/>
    <property type="gene ID" value="nRc.2.0.1.g42876"/>
</dbReference>
<keyword evidence="5" id="KW-0560">Oxidoreductase</keyword>
<evidence type="ECO:0000256" key="6">
    <source>
        <dbReference type="ARBA" id="ARBA00023004"/>
    </source>
</evidence>
<dbReference type="Pfam" id="PF13640">
    <property type="entry name" value="2OG-FeII_Oxy_3"/>
    <property type="match status" value="1"/>
</dbReference>
<keyword evidence="3" id="KW-0847">Vitamin C</keyword>
<comment type="cofactor">
    <cofactor evidence="1">
        <name>L-ascorbate</name>
        <dbReference type="ChEBI" id="CHEBI:38290"/>
    </cofactor>
</comment>
<dbReference type="Gene3D" id="2.60.120.620">
    <property type="entry name" value="q2cbj1_9rhob like domain"/>
    <property type="match status" value="1"/>
</dbReference>
<proteinExistence type="predicted"/>
<keyword evidence="4" id="KW-0223">Dioxygenase</keyword>
<dbReference type="PANTHER" id="PTHR10869">
    <property type="entry name" value="PROLYL 4-HYDROXYLASE ALPHA SUBUNIT"/>
    <property type="match status" value="1"/>
</dbReference>
<dbReference type="GO" id="GO:0031418">
    <property type="term" value="F:L-ascorbic acid binding"/>
    <property type="evidence" value="ECO:0007669"/>
    <property type="project" value="UniProtKB-KW"/>
</dbReference>
<evidence type="ECO:0000259" key="7">
    <source>
        <dbReference type="PROSITE" id="PS51471"/>
    </source>
</evidence>
<evidence type="ECO:0000313" key="9">
    <source>
        <dbReference type="WBParaSite" id="nRc.2.0.1.t42876-RA"/>
    </source>
</evidence>
<protein>
    <submittedName>
        <fullName evidence="9">Fe2OG dioxygenase domain-containing protein</fullName>
    </submittedName>
</protein>
<keyword evidence="6" id="KW-0408">Iron</keyword>
<dbReference type="InterPro" id="IPR044862">
    <property type="entry name" value="Pro_4_hyd_alph_FE2OG_OXY"/>
</dbReference>
<dbReference type="InterPro" id="IPR005123">
    <property type="entry name" value="Oxoglu/Fe-dep_dioxygenase_dom"/>
</dbReference>
<dbReference type="PROSITE" id="PS51471">
    <property type="entry name" value="FE2OG_OXY"/>
    <property type="match status" value="1"/>
</dbReference>
<name>A0A915KVB8_ROMCU</name>
<evidence type="ECO:0000256" key="1">
    <source>
        <dbReference type="ARBA" id="ARBA00001961"/>
    </source>
</evidence>
<accession>A0A915KVB8</accession>
<reference evidence="9" key="1">
    <citation type="submission" date="2022-11" db="UniProtKB">
        <authorList>
            <consortium name="WormBaseParasite"/>
        </authorList>
    </citation>
    <scope>IDENTIFICATION</scope>
</reference>
<evidence type="ECO:0000256" key="5">
    <source>
        <dbReference type="ARBA" id="ARBA00023002"/>
    </source>
</evidence>
<dbReference type="GO" id="GO:0005783">
    <property type="term" value="C:endoplasmic reticulum"/>
    <property type="evidence" value="ECO:0007669"/>
    <property type="project" value="TreeGrafter"/>
</dbReference>
<organism evidence="8 9">
    <name type="scientific">Romanomermis culicivorax</name>
    <name type="common">Nematode worm</name>
    <dbReference type="NCBI Taxonomy" id="13658"/>
    <lineage>
        <taxon>Eukaryota</taxon>
        <taxon>Metazoa</taxon>
        <taxon>Ecdysozoa</taxon>
        <taxon>Nematoda</taxon>
        <taxon>Enoplea</taxon>
        <taxon>Dorylaimia</taxon>
        <taxon>Mermithida</taxon>
        <taxon>Mermithoidea</taxon>
        <taxon>Mermithidae</taxon>
        <taxon>Romanomermis</taxon>
    </lineage>
</organism>
<dbReference type="GO" id="GO:0004656">
    <property type="term" value="F:procollagen-proline 4-dioxygenase activity"/>
    <property type="evidence" value="ECO:0007669"/>
    <property type="project" value="TreeGrafter"/>
</dbReference>
<evidence type="ECO:0000313" key="8">
    <source>
        <dbReference type="Proteomes" id="UP000887565"/>
    </source>
</evidence>
<dbReference type="GO" id="GO:0005506">
    <property type="term" value="F:iron ion binding"/>
    <property type="evidence" value="ECO:0007669"/>
    <property type="project" value="InterPro"/>
</dbReference>
<dbReference type="AlphaFoldDB" id="A0A915KVB8"/>
<dbReference type="PANTHER" id="PTHR10869:SF244">
    <property type="entry name" value="PROLYL 4-HYDROXYLASE SUBUNIT ALPHA-2"/>
    <property type="match status" value="1"/>
</dbReference>